<comment type="caution">
    <text evidence="1">The sequence shown here is derived from an EMBL/GenBank/DDBJ whole genome shotgun (WGS) entry which is preliminary data.</text>
</comment>
<organism evidence="1 2">
    <name type="scientific">Ceratodon purpureus</name>
    <name type="common">Fire moss</name>
    <name type="synonym">Dicranum purpureum</name>
    <dbReference type="NCBI Taxonomy" id="3225"/>
    <lineage>
        <taxon>Eukaryota</taxon>
        <taxon>Viridiplantae</taxon>
        <taxon>Streptophyta</taxon>
        <taxon>Embryophyta</taxon>
        <taxon>Bryophyta</taxon>
        <taxon>Bryophytina</taxon>
        <taxon>Bryopsida</taxon>
        <taxon>Dicranidae</taxon>
        <taxon>Pseudoditrichales</taxon>
        <taxon>Ditrichaceae</taxon>
        <taxon>Ceratodon</taxon>
    </lineage>
</organism>
<evidence type="ECO:0000313" key="2">
    <source>
        <dbReference type="Proteomes" id="UP000822688"/>
    </source>
</evidence>
<dbReference type="Proteomes" id="UP000822688">
    <property type="component" value="Chromosome 1"/>
</dbReference>
<name>A0A8T0JAY4_CERPU</name>
<keyword evidence="2" id="KW-1185">Reference proteome</keyword>
<proteinExistence type="predicted"/>
<protein>
    <submittedName>
        <fullName evidence="1">Uncharacterized protein</fullName>
    </submittedName>
</protein>
<gene>
    <name evidence="1" type="ORF">KC19_1G217000</name>
</gene>
<accession>A0A8T0JAY4</accession>
<dbReference type="EMBL" id="CM026421">
    <property type="protein sequence ID" value="KAG0591998.1"/>
    <property type="molecule type" value="Genomic_DNA"/>
</dbReference>
<dbReference type="AlphaFoldDB" id="A0A8T0JAY4"/>
<sequence>MSPFEMRSWSMRSTPLPCLSFETHSGPMLLWRLDRCVCLVKHGPHHMHIFVTARDYVVVQLPHATSCTLVLAWTQLSENSLPHPSERGGNLPKPPHVCLHVLKPRYSNESPSRSCE</sequence>
<evidence type="ECO:0000313" key="1">
    <source>
        <dbReference type="EMBL" id="KAG0591998.1"/>
    </source>
</evidence>
<reference evidence="1" key="1">
    <citation type="submission" date="2020-06" db="EMBL/GenBank/DDBJ databases">
        <title>WGS assembly of Ceratodon purpureus strain R40.</title>
        <authorList>
            <person name="Carey S.B."/>
            <person name="Jenkins J."/>
            <person name="Shu S."/>
            <person name="Lovell J.T."/>
            <person name="Sreedasyam A."/>
            <person name="Maumus F."/>
            <person name="Tiley G.P."/>
            <person name="Fernandez-Pozo N."/>
            <person name="Barry K."/>
            <person name="Chen C."/>
            <person name="Wang M."/>
            <person name="Lipzen A."/>
            <person name="Daum C."/>
            <person name="Saski C.A."/>
            <person name="Payton A.C."/>
            <person name="Mcbreen J.C."/>
            <person name="Conrad R.E."/>
            <person name="Kollar L.M."/>
            <person name="Olsson S."/>
            <person name="Huttunen S."/>
            <person name="Landis J.B."/>
            <person name="Wickett N.J."/>
            <person name="Johnson M.G."/>
            <person name="Rensing S.A."/>
            <person name="Grimwood J."/>
            <person name="Schmutz J."/>
            <person name="Mcdaniel S.F."/>
        </authorList>
    </citation>
    <scope>NUCLEOTIDE SEQUENCE</scope>
    <source>
        <strain evidence="1">R40</strain>
    </source>
</reference>